<accession>A0A0V8QDG6</accession>
<dbReference type="AlphaFoldDB" id="A0A0V8QDG6"/>
<keyword evidence="2" id="KW-1185">Reference proteome</keyword>
<dbReference type="Proteomes" id="UP000054874">
    <property type="component" value="Unassembled WGS sequence"/>
</dbReference>
<dbReference type="GeneID" id="86052978"/>
<dbReference type="RefSeq" id="WP_002334817.1">
    <property type="nucleotide sequence ID" value="NZ_CABMMD010000164.1"/>
</dbReference>
<sequence>MKRQENRAVLAWRGAASAGLDSSADRAYMKAPVPRPTLQLVDKVSRSCGHTPGKVAGQRATVKAEMNGFTPGLDLRPLSRWMGGQGGQSLKVLGRSLSDFEVFSFSKLNNQNKFFRLKKFYLLSSSMPYFFFCRIT</sequence>
<reference evidence="1 2" key="1">
    <citation type="submission" date="2015-11" db="EMBL/GenBank/DDBJ databases">
        <title>Butyribacter intestini gen. nov., sp. nov., a butyric acid-producing bacterium of the family Lachnospiraceae isolated from the human faeces.</title>
        <authorList>
            <person name="Zou Y."/>
            <person name="Xue W."/>
            <person name="Luo G."/>
            <person name="Lv M."/>
        </authorList>
    </citation>
    <scope>NUCLEOTIDE SEQUENCE [LARGE SCALE GENOMIC DNA]</scope>
    <source>
        <strain evidence="1 2">ACET-33324</strain>
    </source>
</reference>
<comment type="caution">
    <text evidence="1">The sequence shown here is derived from an EMBL/GenBank/DDBJ whole genome shotgun (WGS) entry which is preliminary data.</text>
</comment>
<proteinExistence type="predicted"/>
<evidence type="ECO:0000313" key="2">
    <source>
        <dbReference type="Proteomes" id="UP000054874"/>
    </source>
</evidence>
<dbReference type="EMBL" id="LNAM01000164">
    <property type="protein sequence ID" value="KSV58623.1"/>
    <property type="molecule type" value="Genomic_DNA"/>
</dbReference>
<evidence type="ECO:0000313" key="1">
    <source>
        <dbReference type="EMBL" id="KSV58623.1"/>
    </source>
</evidence>
<gene>
    <name evidence="1" type="ORF">ASU35_02130</name>
</gene>
<protein>
    <submittedName>
        <fullName evidence="1">Uncharacterized protein</fullName>
    </submittedName>
</protein>
<organism evidence="1 2">
    <name type="scientific">Acetivibrio ethanolgignens</name>
    <dbReference type="NCBI Taxonomy" id="290052"/>
    <lineage>
        <taxon>Bacteria</taxon>
        <taxon>Bacillati</taxon>
        <taxon>Bacillota</taxon>
        <taxon>Clostridia</taxon>
        <taxon>Eubacteriales</taxon>
        <taxon>Oscillospiraceae</taxon>
        <taxon>Acetivibrio</taxon>
    </lineage>
</organism>
<name>A0A0V8QDG6_9FIRM</name>